<feature type="domain" description="HTH-type transcriptional regulator MT1864/Rv1816-like C-terminal" evidence="3">
    <location>
        <begin position="21"/>
        <end position="108"/>
    </location>
</feature>
<reference evidence="4 5" key="1">
    <citation type="journal article" date="2014" name="Front. Genet.">
        <title>Genome and metabolic network of "Candidatus Phaeomarinobacter ectocarpi" Ec32, a new candidate genus of Alphaproteobacteria frequently associated with brown algae.</title>
        <authorList>
            <person name="Dittami S.M."/>
            <person name="Barbeyron T."/>
            <person name="Boyen C."/>
            <person name="Cambefort J."/>
            <person name="Collet G."/>
            <person name="Delage L."/>
            <person name="Gobet A."/>
            <person name="Groisillier A."/>
            <person name="Leblanc C."/>
            <person name="Michel G."/>
            <person name="Scornet D."/>
            <person name="Siegel A."/>
            <person name="Tapia J.E."/>
            <person name="Tonon T."/>
        </authorList>
    </citation>
    <scope>NUCLEOTIDE SEQUENCE [LARGE SCALE GENOMIC DNA]</scope>
    <source>
        <strain evidence="4 5">Ec32</strain>
    </source>
</reference>
<sequence length="135" mass="15007">MAWLSEMHDRTHGIADPVERLRTVLDMYLDFALRNPDIYQGALMHVRPTQTPPPEVQSLNGLPLHVVLRDAIRDAQALGAVRRGDADLMAQSLWAALHGTISLPVHMEAWGVAQASSLYRETCDMLLRGLQAEAD</sequence>
<accession>X5MES7</accession>
<name>X5MES7_9HYPH</name>
<keyword evidence="2" id="KW-0804">Transcription</keyword>
<evidence type="ECO:0000313" key="5">
    <source>
        <dbReference type="Proteomes" id="UP000032160"/>
    </source>
</evidence>
<proteinExistence type="predicted"/>
<dbReference type="EMBL" id="HG966617">
    <property type="protein sequence ID" value="CDO61117.1"/>
    <property type="molecule type" value="Genomic_DNA"/>
</dbReference>
<evidence type="ECO:0000256" key="2">
    <source>
        <dbReference type="ARBA" id="ARBA00023163"/>
    </source>
</evidence>
<keyword evidence="5" id="KW-1185">Reference proteome</keyword>
<dbReference type="KEGG" id="pect:BN1012_Phect2905"/>
<protein>
    <submittedName>
        <fullName evidence="4">Transcriptional regulator, TetR family</fullName>
    </submittedName>
</protein>
<evidence type="ECO:0000256" key="1">
    <source>
        <dbReference type="ARBA" id="ARBA00023015"/>
    </source>
</evidence>
<dbReference type="HOGENOM" id="CLU_1881963_0_0_5"/>
<dbReference type="InterPro" id="IPR036271">
    <property type="entry name" value="Tet_transcr_reg_TetR-rel_C_sf"/>
</dbReference>
<dbReference type="InterPro" id="IPR025996">
    <property type="entry name" value="MT1864/Rv1816-like_C"/>
</dbReference>
<dbReference type="Gene3D" id="1.10.357.10">
    <property type="entry name" value="Tetracycline Repressor, domain 2"/>
    <property type="match status" value="1"/>
</dbReference>
<evidence type="ECO:0000259" key="3">
    <source>
        <dbReference type="Pfam" id="PF13305"/>
    </source>
</evidence>
<dbReference type="Pfam" id="PF13305">
    <property type="entry name" value="TetR_C_33"/>
    <property type="match status" value="1"/>
</dbReference>
<dbReference type="Proteomes" id="UP000032160">
    <property type="component" value="Chromosome I"/>
</dbReference>
<dbReference type="SUPFAM" id="SSF48498">
    <property type="entry name" value="Tetracyclin repressor-like, C-terminal domain"/>
    <property type="match status" value="1"/>
</dbReference>
<evidence type="ECO:0000313" key="4">
    <source>
        <dbReference type="EMBL" id="CDO61117.1"/>
    </source>
</evidence>
<dbReference type="AlphaFoldDB" id="X5MES7"/>
<organism evidence="4 5">
    <name type="scientific">Candidatus Phaeomarinibacter ectocarpi</name>
    <dbReference type="NCBI Taxonomy" id="1458461"/>
    <lineage>
        <taxon>Bacteria</taxon>
        <taxon>Pseudomonadati</taxon>
        <taxon>Pseudomonadota</taxon>
        <taxon>Alphaproteobacteria</taxon>
        <taxon>Hyphomicrobiales</taxon>
        <taxon>Parvibaculaceae</taxon>
        <taxon>Candidatus Phaeomarinibacter</taxon>
    </lineage>
</organism>
<keyword evidence="1" id="KW-0805">Transcription regulation</keyword>
<gene>
    <name evidence="4" type="ORF">BN1012_Phect2905</name>
</gene>